<dbReference type="InterPro" id="IPR001944">
    <property type="entry name" value="Glycoside_Hdrlase_35"/>
</dbReference>
<feature type="signal peptide" evidence="10">
    <location>
        <begin position="1"/>
        <end position="22"/>
    </location>
</feature>
<sequence length="1014" mass="110883">MDPTSVFAGLVLASLHVQQVTARALSGKPKDYIIAEKRAPLQDIVTWDEHSLFVHGERINFWVGEFHPFRLPVPGLWLDVFQKIKALGYNGVSFYADWALHEGKRGSFSAEGVFDWEPYFAGAKKAGVYLVARPGPYINAEVSGGGFPGWLQRISGNLRTPDEDYQEASRNYIESITPIIAKAQITSGGPVILFQPENEYSMGMNNVTFPDAAYMNGLMKQFRDLGIVVPFINNVAWPNGVNAPGTDAPVDIYGHDAYPLGFNCTDPTYWIDDSLPTNWRETHLEQSPDTPYMLVEYQGGAFQPWGGDGFDKCADFTNHEFERVFYKNNIAAGATISNFYMTFGGTNWGNLGHAGGYTSYDYGAAITEERQVHRQKYSEAKLIAHFVQASPALASAIPGYNMTGVYTDTTAITVTPLFGNKTSFYVTRQTKYNALGSTSYMLKIRTSAGNFTVPQLGGQLSINGRDSKIHVADYEVGDFNVLYSTAEVFTWKKYGNRTILVIYGGTDETHELAVSKTSGATAVEGSGMKFSNRNGNTILNWKTASSRRVVRIGSDLFIVVLDRDSAYNYWTVSTLPEGSYSHNAIPSSDLIVSVGYLLRSATIADGKINLIGDINATTTIEVIGGAHESITGLTFNGADVPTTLDRNGFLSGTLDFSTPRVSLPAMSSLQWKYTDTMPELKSTYDDSAWTDADHTETNNTYWPLTTPTVLWGAEYGFNGGSLITRGHFFATGNESVIHLNVSGGNAFAFTAWINETYIGSWSGTAEAAIANVTLPLPKLSHEKNYVLTVLSDHMGHNGNWFAGYNEMKTPRGIIGYDFPGHTVSASNTSRADDGIKWKITGNLGGEDLHDKTRGPLNEGALWAERNGFHLPSAPTSSWADSAGPSSGLSNPGVGFYTAPLPLDMPEGWDIPLSFVFHGDAFNGKGKGWRAQIWVNGYHFGKFVNGMGPQQRFPVPEGILNYRGDNHIAVSIWALAEDGAKPGGFELVARMPVKSGYGQVEMASMSSWEERAGAY</sequence>
<dbReference type="Gene3D" id="2.60.390.10">
    <property type="entry name" value="Beta-galactosidase, domain 3"/>
    <property type="match status" value="1"/>
</dbReference>
<evidence type="ECO:0000256" key="1">
    <source>
        <dbReference type="ARBA" id="ARBA00001412"/>
    </source>
</evidence>
<dbReference type="Pfam" id="PF13364">
    <property type="entry name" value="BetaGal_ABD2"/>
    <property type="match status" value="2"/>
</dbReference>
<evidence type="ECO:0000313" key="13">
    <source>
        <dbReference type="Proteomes" id="UP000799291"/>
    </source>
</evidence>
<dbReference type="OrthoDB" id="1657402at2759"/>
<dbReference type="InterPro" id="IPR025972">
    <property type="entry name" value="BetaGal_dom3"/>
</dbReference>
<feature type="domain" description="Beta-galactosidase" evidence="11">
    <location>
        <begin position="392"/>
        <end position="569"/>
    </location>
</feature>
<keyword evidence="5 8" id="KW-0378">Hydrolase</keyword>
<evidence type="ECO:0000256" key="4">
    <source>
        <dbReference type="ARBA" id="ARBA00022729"/>
    </source>
</evidence>
<dbReference type="SUPFAM" id="SSF49785">
    <property type="entry name" value="Galactose-binding domain-like"/>
    <property type="match status" value="2"/>
</dbReference>
<dbReference type="InterPro" id="IPR017853">
    <property type="entry name" value="GH"/>
</dbReference>
<protein>
    <recommendedName>
        <fullName evidence="3 8">Beta-galactosidase</fullName>
        <ecNumber evidence="3 8">3.2.1.23</ecNumber>
    </recommendedName>
</protein>
<dbReference type="GO" id="GO:0005975">
    <property type="term" value="P:carbohydrate metabolic process"/>
    <property type="evidence" value="ECO:0007669"/>
    <property type="project" value="InterPro"/>
</dbReference>
<keyword evidence="7 8" id="KW-0326">Glycosidase</keyword>
<evidence type="ECO:0000256" key="5">
    <source>
        <dbReference type="ARBA" id="ARBA00022801"/>
    </source>
</evidence>
<evidence type="ECO:0000259" key="11">
    <source>
        <dbReference type="SMART" id="SM01029"/>
    </source>
</evidence>
<evidence type="ECO:0000256" key="8">
    <source>
        <dbReference type="RuleBase" id="RU000675"/>
    </source>
</evidence>
<keyword evidence="4 10" id="KW-0732">Signal</keyword>
<dbReference type="Gene3D" id="2.60.120.260">
    <property type="entry name" value="Galactose-binding domain-like"/>
    <property type="match status" value="2"/>
</dbReference>
<proteinExistence type="inferred from homology"/>
<gene>
    <name evidence="12" type="ORF">K458DRAFT_481765</name>
</gene>
<dbReference type="FunFam" id="3.20.20.80:FF:000040">
    <property type="entry name" value="Beta-galactosidase A"/>
    <property type="match status" value="1"/>
</dbReference>
<dbReference type="Pfam" id="PF10435">
    <property type="entry name" value="BetaGal_dom2"/>
    <property type="match status" value="1"/>
</dbReference>
<dbReference type="Proteomes" id="UP000799291">
    <property type="component" value="Unassembled WGS sequence"/>
</dbReference>
<dbReference type="EC" id="3.2.1.23" evidence="3 8"/>
<dbReference type="Gene3D" id="2.102.20.10">
    <property type="entry name" value="Beta-galactosidase, domain 2"/>
    <property type="match status" value="1"/>
</dbReference>
<evidence type="ECO:0000313" key="12">
    <source>
        <dbReference type="EMBL" id="KAF2676592.1"/>
    </source>
</evidence>
<evidence type="ECO:0000256" key="3">
    <source>
        <dbReference type="ARBA" id="ARBA00012756"/>
    </source>
</evidence>
<dbReference type="InterPro" id="IPR025300">
    <property type="entry name" value="BetaGal_jelly_roll_dom"/>
</dbReference>
<dbReference type="InterPro" id="IPR036833">
    <property type="entry name" value="BetaGal_dom3_sf"/>
</dbReference>
<organism evidence="12 13">
    <name type="scientific">Lentithecium fluviatile CBS 122367</name>
    <dbReference type="NCBI Taxonomy" id="1168545"/>
    <lineage>
        <taxon>Eukaryota</taxon>
        <taxon>Fungi</taxon>
        <taxon>Dikarya</taxon>
        <taxon>Ascomycota</taxon>
        <taxon>Pezizomycotina</taxon>
        <taxon>Dothideomycetes</taxon>
        <taxon>Pleosporomycetidae</taxon>
        <taxon>Pleosporales</taxon>
        <taxon>Massarineae</taxon>
        <taxon>Lentitheciaceae</taxon>
        <taxon>Lentithecium</taxon>
    </lineage>
</organism>
<dbReference type="SUPFAM" id="SSF51445">
    <property type="entry name" value="(Trans)glycosidases"/>
    <property type="match status" value="1"/>
</dbReference>
<keyword evidence="6" id="KW-0325">Glycoprotein</keyword>
<evidence type="ECO:0000256" key="9">
    <source>
        <dbReference type="RuleBase" id="RU003679"/>
    </source>
</evidence>
<dbReference type="FunFam" id="2.102.20.10:FF:000001">
    <property type="entry name" value="Beta-galactosidase A"/>
    <property type="match status" value="1"/>
</dbReference>
<dbReference type="FunFam" id="2.60.120.260:FF:000065">
    <property type="entry name" value="Beta-galactosidase A"/>
    <property type="match status" value="1"/>
</dbReference>
<dbReference type="Pfam" id="PF13363">
    <property type="entry name" value="BetaGal_dom3"/>
    <property type="match status" value="1"/>
</dbReference>
<dbReference type="Gene3D" id="3.20.20.80">
    <property type="entry name" value="Glycosidases"/>
    <property type="match status" value="1"/>
</dbReference>
<dbReference type="InterPro" id="IPR018954">
    <property type="entry name" value="Betagal_dom2"/>
</dbReference>
<keyword evidence="13" id="KW-1185">Reference proteome</keyword>
<dbReference type="InterPro" id="IPR008979">
    <property type="entry name" value="Galactose-bd-like_sf"/>
</dbReference>
<evidence type="ECO:0000256" key="6">
    <source>
        <dbReference type="ARBA" id="ARBA00023180"/>
    </source>
</evidence>
<dbReference type="SUPFAM" id="SSF117100">
    <property type="entry name" value="Beta-galactosidase LacA, domain 3"/>
    <property type="match status" value="1"/>
</dbReference>
<feature type="chain" id="PRO_5026317666" description="Beta-galactosidase" evidence="10">
    <location>
        <begin position="23"/>
        <end position="1014"/>
    </location>
</feature>
<evidence type="ECO:0000256" key="7">
    <source>
        <dbReference type="ARBA" id="ARBA00023295"/>
    </source>
</evidence>
<dbReference type="InterPro" id="IPR019801">
    <property type="entry name" value="Glyco_hydro_35_CS"/>
</dbReference>
<evidence type="ECO:0000256" key="10">
    <source>
        <dbReference type="SAM" id="SignalP"/>
    </source>
</evidence>
<dbReference type="PRINTS" id="PR00742">
    <property type="entry name" value="GLHYDRLASE35"/>
</dbReference>
<dbReference type="PANTHER" id="PTHR23421">
    <property type="entry name" value="BETA-GALACTOSIDASE RELATED"/>
    <property type="match status" value="1"/>
</dbReference>
<comment type="similarity">
    <text evidence="2 9">Belongs to the glycosyl hydrolase 35 family.</text>
</comment>
<dbReference type="InterPro" id="IPR031330">
    <property type="entry name" value="Gly_Hdrlase_35_cat"/>
</dbReference>
<dbReference type="AlphaFoldDB" id="A0A6G1IEF4"/>
<dbReference type="Pfam" id="PF01301">
    <property type="entry name" value="Glyco_hydro_35"/>
    <property type="match status" value="1"/>
</dbReference>
<reference evidence="12" key="1">
    <citation type="journal article" date="2020" name="Stud. Mycol.">
        <title>101 Dothideomycetes genomes: a test case for predicting lifestyles and emergence of pathogens.</title>
        <authorList>
            <person name="Haridas S."/>
            <person name="Albert R."/>
            <person name="Binder M."/>
            <person name="Bloem J."/>
            <person name="Labutti K."/>
            <person name="Salamov A."/>
            <person name="Andreopoulos B."/>
            <person name="Baker S."/>
            <person name="Barry K."/>
            <person name="Bills G."/>
            <person name="Bluhm B."/>
            <person name="Cannon C."/>
            <person name="Castanera R."/>
            <person name="Culley D."/>
            <person name="Daum C."/>
            <person name="Ezra D."/>
            <person name="Gonzalez J."/>
            <person name="Henrissat B."/>
            <person name="Kuo A."/>
            <person name="Liang C."/>
            <person name="Lipzen A."/>
            <person name="Lutzoni F."/>
            <person name="Magnuson J."/>
            <person name="Mondo S."/>
            <person name="Nolan M."/>
            <person name="Ohm R."/>
            <person name="Pangilinan J."/>
            <person name="Park H.-J."/>
            <person name="Ramirez L."/>
            <person name="Alfaro M."/>
            <person name="Sun H."/>
            <person name="Tritt A."/>
            <person name="Yoshinaga Y."/>
            <person name="Zwiers L.-H."/>
            <person name="Turgeon B."/>
            <person name="Goodwin S."/>
            <person name="Spatafora J."/>
            <person name="Crous P."/>
            <person name="Grigoriev I."/>
        </authorList>
    </citation>
    <scope>NUCLEOTIDE SEQUENCE</scope>
    <source>
        <strain evidence="12">CBS 122367</strain>
    </source>
</reference>
<name>A0A6G1IEF4_9PLEO</name>
<dbReference type="SMART" id="SM01029">
    <property type="entry name" value="BetaGal_dom2"/>
    <property type="match status" value="1"/>
</dbReference>
<dbReference type="InterPro" id="IPR037110">
    <property type="entry name" value="Betagal_dom2_sf"/>
</dbReference>
<dbReference type="SUPFAM" id="SSF51011">
    <property type="entry name" value="Glycosyl hydrolase domain"/>
    <property type="match status" value="1"/>
</dbReference>
<accession>A0A6G1IEF4</accession>
<evidence type="ECO:0000256" key="2">
    <source>
        <dbReference type="ARBA" id="ARBA00009809"/>
    </source>
</evidence>
<dbReference type="EMBL" id="MU005632">
    <property type="protein sequence ID" value="KAF2676592.1"/>
    <property type="molecule type" value="Genomic_DNA"/>
</dbReference>
<dbReference type="GO" id="GO:0004565">
    <property type="term" value="F:beta-galactosidase activity"/>
    <property type="evidence" value="ECO:0007669"/>
    <property type="project" value="UniProtKB-EC"/>
</dbReference>
<comment type="catalytic activity">
    <reaction evidence="1 8">
        <text>Hydrolysis of terminal non-reducing beta-D-galactose residues in beta-D-galactosides.</text>
        <dbReference type="EC" id="3.2.1.23"/>
    </reaction>
</comment>
<dbReference type="PROSITE" id="PS01182">
    <property type="entry name" value="GLYCOSYL_HYDROL_F35"/>
    <property type="match status" value="1"/>
</dbReference>